<dbReference type="GO" id="GO:0003677">
    <property type="term" value="F:DNA binding"/>
    <property type="evidence" value="ECO:0007669"/>
    <property type="project" value="UniProtKB-KW"/>
</dbReference>
<dbReference type="SUPFAM" id="SSF46785">
    <property type="entry name" value="Winged helix' DNA-binding domain"/>
    <property type="match status" value="1"/>
</dbReference>
<accession>A0A6L5Y9N9</accession>
<dbReference type="GO" id="GO:0003700">
    <property type="term" value="F:DNA-binding transcription factor activity"/>
    <property type="evidence" value="ECO:0007669"/>
    <property type="project" value="InterPro"/>
</dbReference>
<dbReference type="CDD" id="cd07377">
    <property type="entry name" value="WHTH_GntR"/>
    <property type="match status" value="1"/>
</dbReference>
<dbReference type="Pfam" id="PF07729">
    <property type="entry name" value="FCD"/>
    <property type="match status" value="1"/>
</dbReference>
<dbReference type="InterPro" id="IPR011711">
    <property type="entry name" value="GntR_C"/>
</dbReference>
<dbReference type="SMART" id="SM00345">
    <property type="entry name" value="HTH_GNTR"/>
    <property type="match status" value="1"/>
</dbReference>
<dbReference type="PANTHER" id="PTHR43537">
    <property type="entry name" value="TRANSCRIPTIONAL REGULATOR, GNTR FAMILY"/>
    <property type="match status" value="1"/>
</dbReference>
<protein>
    <submittedName>
        <fullName evidence="5">GntR family transcriptional regulator</fullName>
    </submittedName>
</protein>
<dbReference type="Proteomes" id="UP000473699">
    <property type="component" value="Unassembled WGS sequence"/>
</dbReference>
<dbReference type="Gene3D" id="1.10.10.10">
    <property type="entry name" value="Winged helix-like DNA-binding domain superfamily/Winged helix DNA-binding domain"/>
    <property type="match status" value="1"/>
</dbReference>
<dbReference type="InterPro" id="IPR036388">
    <property type="entry name" value="WH-like_DNA-bd_sf"/>
</dbReference>
<evidence type="ECO:0000256" key="2">
    <source>
        <dbReference type="ARBA" id="ARBA00023125"/>
    </source>
</evidence>
<dbReference type="PRINTS" id="PR00035">
    <property type="entry name" value="HTHGNTR"/>
</dbReference>
<dbReference type="PROSITE" id="PS50949">
    <property type="entry name" value="HTH_GNTR"/>
    <property type="match status" value="1"/>
</dbReference>
<keyword evidence="2" id="KW-0238">DNA-binding</keyword>
<dbReference type="SUPFAM" id="SSF48008">
    <property type="entry name" value="GntR ligand-binding domain-like"/>
    <property type="match status" value="1"/>
</dbReference>
<dbReference type="Gene3D" id="1.20.120.530">
    <property type="entry name" value="GntR ligand-binding domain-like"/>
    <property type="match status" value="1"/>
</dbReference>
<dbReference type="InterPro" id="IPR036390">
    <property type="entry name" value="WH_DNA-bd_sf"/>
</dbReference>
<dbReference type="RefSeq" id="WP_154528116.1">
    <property type="nucleotide sequence ID" value="NZ_VUNH01000002.1"/>
</dbReference>
<sequence length="223" mass="26194">MSYQSAIPQSVTEEVTRYLHRQLLVRNRFQPGSFIRENDVAEELKVSRSPVREALKILESYGIVKTLPRRGALVLQYTNADVGEIYDVRVLLESKVYSRIVKNHLLNDEHYKHLMKCIDDYRDIRAAFEKNLQEGQLDFFDLECRFHFYIHEISGLTWTSELLKKTYSRLFQYMIHNVGLEDLDSILAFHTNIVENLRSGDLAALGENRIESYMLDKAYRPDK</sequence>
<comment type="caution">
    <text evidence="5">The sequence shown here is derived from an EMBL/GenBank/DDBJ whole genome shotgun (WGS) entry which is preliminary data.</text>
</comment>
<keyword evidence="6" id="KW-1185">Reference proteome</keyword>
<proteinExistence type="predicted"/>
<evidence type="ECO:0000313" key="5">
    <source>
        <dbReference type="EMBL" id="MST55010.1"/>
    </source>
</evidence>
<dbReference type="PANTHER" id="PTHR43537:SF24">
    <property type="entry name" value="GLUCONATE OPERON TRANSCRIPTIONAL REPRESSOR"/>
    <property type="match status" value="1"/>
</dbReference>
<dbReference type="Pfam" id="PF00392">
    <property type="entry name" value="GntR"/>
    <property type="match status" value="1"/>
</dbReference>
<evidence type="ECO:0000313" key="6">
    <source>
        <dbReference type="Proteomes" id="UP000473699"/>
    </source>
</evidence>
<dbReference type="InterPro" id="IPR000524">
    <property type="entry name" value="Tscrpt_reg_HTH_GntR"/>
</dbReference>
<keyword evidence="3" id="KW-0804">Transcription</keyword>
<organism evidence="5 6">
    <name type="scientific">Pyramidobacter porci</name>
    <dbReference type="NCBI Taxonomy" id="2605789"/>
    <lineage>
        <taxon>Bacteria</taxon>
        <taxon>Thermotogati</taxon>
        <taxon>Synergistota</taxon>
        <taxon>Synergistia</taxon>
        <taxon>Synergistales</taxon>
        <taxon>Dethiosulfovibrionaceae</taxon>
        <taxon>Pyramidobacter</taxon>
    </lineage>
</organism>
<gene>
    <name evidence="5" type="ORF">FYJ74_02955</name>
</gene>
<evidence type="ECO:0000256" key="1">
    <source>
        <dbReference type="ARBA" id="ARBA00023015"/>
    </source>
</evidence>
<reference evidence="5 6" key="1">
    <citation type="submission" date="2019-08" db="EMBL/GenBank/DDBJ databases">
        <title>In-depth cultivation of the pig gut microbiome towards novel bacterial diversity and tailored functional studies.</title>
        <authorList>
            <person name="Wylensek D."/>
            <person name="Hitch T.C.A."/>
            <person name="Clavel T."/>
        </authorList>
    </citation>
    <scope>NUCLEOTIDE SEQUENCE [LARGE SCALE GENOMIC DNA]</scope>
    <source>
        <strain evidence="5 6">SM-530-WT-4B</strain>
    </source>
</reference>
<dbReference type="AlphaFoldDB" id="A0A6L5Y9N9"/>
<feature type="domain" description="HTH gntR-type" evidence="4">
    <location>
        <begin position="9"/>
        <end position="77"/>
    </location>
</feature>
<dbReference type="EMBL" id="VUNH01000002">
    <property type="protein sequence ID" value="MST55010.1"/>
    <property type="molecule type" value="Genomic_DNA"/>
</dbReference>
<evidence type="ECO:0000256" key="3">
    <source>
        <dbReference type="ARBA" id="ARBA00023163"/>
    </source>
</evidence>
<dbReference type="InterPro" id="IPR008920">
    <property type="entry name" value="TF_FadR/GntR_C"/>
</dbReference>
<name>A0A6L5Y9N9_9BACT</name>
<keyword evidence="1" id="KW-0805">Transcription regulation</keyword>
<evidence type="ECO:0000259" key="4">
    <source>
        <dbReference type="PROSITE" id="PS50949"/>
    </source>
</evidence>